<feature type="compositionally biased region" description="Low complexity" evidence="2">
    <location>
        <begin position="362"/>
        <end position="385"/>
    </location>
</feature>
<evidence type="ECO:0000256" key="1">
    <source>
        <dbReference type="SAM" id="Coils"/>
    </source>
</evidence>
<organism evidence="3 4">
    <name type="scientific">Tricholomella constricta</name>
    <dbReference type="NCBI Taxonomy" id="117010"/>
    <lineage>
        <taxon>Eukaryota</taxon>
        <taxon>Fungi</taxon>
        <taxon>Dikarya</taxon>
        <taxon>Basidiomycota</taxon>
        <taxon>Agaricomycotina</taxon>
        <taxon>Agaricomycetes</taxon>
        <taxon>Agaricomycetidae</taxon>
        <taxon>Agaricales</taxon>
        <taxon>Tricholomatineae</taxon>
        <taxon>Lyophyllaceae</taxon>
        <taxon>Tricholomella</taxon>
    </lineage>
</organism>
<name>A0A8H5HEK3_9AGAR</name>
<evidence type="ECO:0000256" key="2">
    <source>
        <dbReference type="SAM" id="MobiDB-lite"/>
    </source>
</evidence>
<keyword evidence="1" id="KW-0175">Coiled coil</keyword>
<comment type="caution">
    <text evidence="3">The sequence shown here is derived from an EMBL/GenBank/DDBJ whole genome shotgun (WGS) entry which is preliminary data.</text>
</comment>
<sequence length="400" mass="43892">MTGQDESSEPIDRPASMQEAREEWFANVYLTSALNKISLSQPHDANTFPSQPRRKARPIPIVMSNGTVRSSVLRFFRLDARGNVELTTERGRVLGVMTANHLRLIMQTDAKVRVGKNPIPPIGYEAVAARYNAEPDVESEFCTYDRGDWYVPAKIAPSFLELAIPPDNLLREVELRQKIIELESEIVTLKTQARKHAEDAQRQQNAKNLRLARKQVGLPASSFNDDRGFGRGRGRARGRGGGGGSHSFHDCNTQSWHNRMDSPAPSRRRSPSPGHSLSRAHRSRPYSPPPRSTHRHQRSPSRSIMRAMSPHFMDIDDEDGLEEIGMEEEDGDDGNDELAPVHASALMTDTVDEGTLLATATPGDAAEATADAATEAAVPTTTPEGLVSATGDAAPEPPKV</sequence>
<evidence type="ECO:0000313" key="4">
    <source>
        <dbReference type="Proteomes" id="UP000565441"/>
    </source>
</evidence>
<keyword evidence="4" id="KW-1185">Reference proteome</keyword>
<protein>
    <submittedName>
        <fullName evidence="3">Uncharacterized protein</fullName>
    </submittedName>
</protein>
<proteinExistence type="predicted"/>
<feature type="region of interest" description="Disordered" evidence="2">
    <location>
        <begin position="212"/>
        <end position="312"/>
    </location>
</feature>
<dbReference type="AlphaFoldDB" id="A0A8H5HEK3"/>
<gene>
    <name evidence="3" type="ORF">D9615_005451</name>
</gene>
<feature type="region of interest" description="Disordered" evidence="2">
    <location>
        <begin position="362"/>
        <end position="400"/>
    </location>
</feature>
<dbReference type="Proteomes" id="UP000565441">
    <property type="component" value="Unassembled WGS sequence"/>
</dbReference>
<accession>A0A8H5HEK3</accession>
<dbReference type="EMBL" id="JAACJP010000010">
    <property type="protein sequence ID" value="KAF5381686.1"/>
    <property type="molecule type" value="Genomic_DNA"/>
</dbReference>
<reference evidence="3 4" key="1">
    <citation type="journal article" date="2020" name="ISME J.">
        <title>Uncovering the hidden diversity of litter-decomposition mechanisms in mushroom-forming fungi.</title>
        <authorList>
            <person name="Floudas D."/>
            <person name="Bentzer J."/>
            <person name="Ahren D."/>
            <person name="Johansson T."/>
            <person name="Persson P."/>
            <person name="Tunlid A."/>
        </authorList>
    </citation>
    <scope>NUCLEOTIDE SEQUENCE [LARGE SCALE GENOMIC DNA]</scope>
    <source>
        <strain evidence="3 4">CBS 661.87</strain>
    </source>
</reference>
<evidence type="ECO:0000313" key="3">
    <source>
        <dbReference type="EMBL" id="KAF5381686.1"/>
    </source>
</evidence>
<feature type="coiled-coil region" evidence="1">
    <location>
        <begin position="172"/>
        <end position="199"/>
    </location>
</feature>